<evidence type="ECO:0000256" key="3">
    <source>
        <dbReference type="ARBA" id="ARBA00022679"/>
    </source>
</evidence>
<dbReference type="PANTHER" id="PTHR47786">
    <property type="entry name" value="ALPHA-1,4-GLUCAN:MALTOSE-1-PHOSPHATE MALTOSYLTRANSFERASE"/>
    <property type="match status" value="1"/>
</dbReference>
<name>A0A5C8PNR4_9HYPH</name>
<dbReference type="Gene3D" id="2.60.40.10">
    <property type="entry name" value="Immunoglobulins"/>
    <property type="match status" value="1"/>
</dbReference>
<dbReference type="GO" id="GO:0016758">
    <property type="term" value="F:hexosyltransferase activity"/>
    <property type="evidence" value="ECO:0007669"/>
    <property type="project" value="UniProtKB-UniRule"/>
</dbReference>
<dbReference type="Pfam" id="PF14701">
    <property type="entry name" value="hDGE_amylase"/>
    <property type="match status" value="1"/>
</dbReference>
<dbReference type="Pfam" id="PF21702">
    <property type="entry name" value="GLGE_C"/>
    <property type="match status" value="1"/>
</dbReference>
<reference evidence="9 10" key="1">
    <citation type="submission" date="2019-06" db="EMBL/GenBank/DDBJ databases">
        <title>New taxonomy in bacterial strain CC-CFT640, isolated from vineyard.</title>
        <authorList>
            <person name="Lin S.-Y."/>
            <person name="Tsai C.-F."/>
            <person name="Young C.-C."/>
        </authorList>
    </citation>
    <scope>NUCLEOTIDE SEQUENCE [LARGE SCALE GENOMIC DNA]</scope>
    <source>
        <strain evidence="9 10">CC-CFT640</strain>
    </source>
</reference>
<dbReference type="Gene3D" id="3.20.20.80">
    <property type="entry name" value="Glycosidases"/>
    <property type="match status" value="2"/>
</dbReference>
<feature type="site" description="Transition state stabilizer" evidence="6">
    <location>
        <position position="914"/>
    </location>
</feature>
<evidence type="ECO:0000313" key="10">
    <source>
        <dbReference type="Proteomes" id="UP000321638"/>
    </source>
</evidence>
<dbReference type="InterPro" id="IPR049171">
    <property type="entry name" value="GLGE_C"/>
</dbReference>
<evidence type="ECO:0000256" key="5">
    <source>
        <dbReference type="ARBA" id="ARBA00048735"/>
    </source>
</evidence>
<evidence type="ECO:0000259" key="8">
    <source>
        <dbReference type="SMART" id="SM00642"/>
    </source>
</evidence>
<dbReference type="PANTHER" id="PTHR47786:SF2">
    <property type="entry name" value="GLYCOSYL HYDROLASE FAMILY 13 CATALYTIC DOMAIN-CONTAINING PROTEIN"/>
    <property type="match status" value="1"/>
</dbReference>
<dbReference type="InterPro" id="IPR013780">
    <property type="entry name" value="Glyco_hydro_b"/>
</dbReference>
<dbReference type="EC" id="2.4.99.16" evidence="6"/>
<evidence type="ECO:0000256" key="1">
    <source>
        <dbReference type="ARBA" id="ARBA00011738"/>
    </source>
</evidence>
<dbReference type="SMART" id="SM00642">
    <property type="entry name" value="Aamy"/>
    <property type="match status" value="1"/>
</dbReference>
<evidence type="ECO:0000256" key="4">
    <source>
        <dbReference type="ARBA" id="ARBA00023277"/>
    </source>
</evidence>
<protein>
    <recommendedName>
        <fullName evidence="6">Alpha-1,4-glucan:maltose-1-phosphate maltosyltransferase</fullName>
        <shortName evidence="6">GMPMT</shortName>
        <ecNumber evidence="6">2.4.99.16</ecNumber>
    </recommendedName>
    <alternativeName>
        <fullName evidence="6">(1-&gt;4)-alpha-D-glucan:maltose-1-phosphate alpha-D-maltosyltransferase</fullName>
    </alternativeName>
</protein>
<dbReference type="GO" id="GO:0004553">
    <property type="term" value="F:hydrolase activity, hydrolyzing O-glycosyl compounds"/>
    <property type="evidence" value="ECO:0007669"/>
    <property type="project" value="InterPro"/>
</dbReference>
<accession>A0A5C8PNR4</accession>
<feature type="active site" description="Nucleophile" evidence="6">
    <location>
        <position position="827"/>
    </location>
</feature>
<dbReference type="EMBL" id="VDUZ01000015">
    <property type="protein sequence ID" value="TXL75237.1"/>
    <property type="molecule type" value="Genomic_DNA"/>
</dbReference>
<comment type="similarity">
    <text evidence="6">Belongs to the glycosyl hydrolase 13 family. GlgE subfamily.</text>
</comment>
<keyword evidence="4 6" id="KW-0119">Carbohydrate metabolism</keyword>
<dbReference type="SUPFAM" id="SSF51445">
    <property type="entry name" value="(Trans)glycosidases"/>
    <property type="match status" value="2"/>
</dbReference>
<feature type="binding site" evidence="6">
    <location>
        <begin position="967"/>
        <end position="968"/>
    </location>
    <ligand>
        <name>alpha-maltose 1-phosphate</name>
        <dbReference type="ChEBI" id="CHEBI:63576"/>
    </ligand>
</feature>
<feature type="binding site" evidence="6">
    <location>
        <position position="695"/>
    </location>
    <ligand>
        <name>alpha-maltose 1-phosphate</name>
        <dbReference type="ChEBI" id="CHEBI:63576"/>
    </ligand>
</feature>
<keyword evidence="3 6" id="KW-0808">Transferase</keyword>
<feature type="region of interest" description="Disordered" evidence="7">
    <location>
        <begin position="693"/>
        <end position="717"/>
    </location>
</feature>
<evidence type="ECO:0000313" key="9">
    <source>
        <dbReference type="EMBL" id="TXL75237.1"/>
    </source>
</evidence>
<dbReference type="InterPro" id="IPR026585">
    <property type="entry name" value="GlgE"/>
</dbReference>
<keyword evidence="2 6" id="KW-0328">Glycosyltransferase</keyword>
<dbReference type="HAMAP" id="MF_02124">
    <property type="entry name" value="GlgE"/>
    <property type="match status" value="1"/>
</dbReference>
<comment type="function">
    <text evidence="6">Maltosyltransferase that uses maltose 1-phosphate (M1P) as the sugar donor to elongate linear or branched alpha-(1-&gt;4)-glucans. Is involved in a branched alpha-glucan biosynthetic pathway from trehalose, together with TreS, Mak and GlgB.</text>
</comment>
<feature type="binding site" evidence="6">
    <location>
        <position position="755"/>
    </location>
    <ligand>
        <name>alpha-maltose 1-phosphate</name>
        <dbReference type="ChEBI" id="CHEBI:63576"/>
    </ligand>
</feature>
<dbReference type="Gene3D" id="2.60.40.1180">
    <property type="entry name" value="Golgi alpha-mannosidase II"/>
    <property type="match status" value="1"/>
</dbReference>
<feature type="binding site" evidence="6">
    <location>
        <position position="828"/>
    </location>
    <ligand>
        <name>alpha-maltose 1-phosphate</name>
        <dbReference type="ChEBI" id="CHEBI:63576"/>
    </ligand>
</feature>
<dbReference type="GO" id="GO:0030979">
    <property type="term" value="P:alpha-glucan biosynthetic process"/>
    <property type="evidence" value="ECO:0007669"/>
    <property type="project" value="UniProtKB-UniRule"/>
</dbReference>
<evidence type="ECO:0000256" key="6">
    <source>
        <dbReference type="HAMAP-Rule" id="MF_02124"/>
    </source>
</evidence>
<dbReference type="InterPro" id="IPR006047">
    <property type="entry name" value="GH13_cat_dom"/>
</dbReference>
<dbReference type="InterPro" id="IPR032792">
    <property type="entry name" value="AGL_glucanoTrfase"/>
</dbReference>
<dbReference type="AlphaFoldDB" id="A0A5C8PNR4"/>
<dbReference type="InterPro" id="IPR021828">
    <property type="entry name" value="GlgE_dom_N/S"/>
</dbReference>
<organism evidence="9 10">
    <name type="scientific">Vineibacter terrae</name>
    <dbReference type="NCBI Taxonomy" id="2586908"/>
    <lineage>
        <taxon>Bacteria</taxon>
        <taxon>Pseudomonadati</taxon>
        <taxon>Pseudomonadota</taxon>
        <taxon>Alphaproteobacteria</taxon>
        <taxon>Hyphomicrobiales</taxon>
        <taxon>Vineibacter</taxon>
    </lineage>
</organism>
<feature type="domain" description="Glycosyl hydrolase family 13 catalytic" evidence="8">
    <location>
        <begin position="647"/>
        <end position="992"/>
    </location>
</feature>
<dbReference type="InterPro" id="IPR017853">
    <property type="entry name" value="GH"/>
</dbReference>
<feature type="binding site" evidence="6">
    <location>
        <position position="790"/>
    </location>
    <ligand>
        <name>alpha-maltose 1-phosphate</name>
        <dbReference type="ChEBI" id="CHEBI:63576"/>
    </ligand>
</feature>
<dbReference type="Gene3D" id="1.20.58.80">
    <property type="entry name" value="Phosphotransferase system, lactose/cellobiose-type IIA subunit"/>
    <property type="match status" value="1"/>
</dbReference>
<comment type="caution">
    <text evidence="9">The sequence shown here is derived from an EMBL/GenBank/DDBJ whole genome shotgun (WGS) entry which is preliminary data.</text>
</comment>
<keyword evidence="10" id="KW-1185">Reference proteome</keyword>
<dbReference type="OrthoDB" id="9805159at2"/>
<dbReference type="InterPro" id="IPR013783">
    <property type="entry name" value="Ig-like_fold"/>
</dbReference>
<evidence type="ECO:0000256" key="2">
    <source>
        <dbReference type="ARBA" id="ARBA00022676"/>
    </source>
</evidence>
<sequence>MGVHGLKPRIYYLHPLLAGPLQGWPQHIDRCAQLGFDHLLVAPIFLPGRSGSIFATADHDKCHPALKWSDAADDAVAAIAAMCRDRGLALLLDLVIDKLADDAGLVQAHPDWFSTAADPDAMPPDPRLPQAERFVVHPRAEAWSPGGPLGTWWEGRLRRWIDAGATGFRCESPHRAPADALRTLIAAARHHRQQTLFIAWTPGLARQDQAALAGSGFDLTVASTAWWDYRAEWLLDEDATLRSIAPPLGLAEPPFGTRLAEGCSDAVLLHRRYKRAVMFAAAYGTGWIAPMGIEFASPRRLDCTHDQADDFQALREAPLLDCTADIKAANTLSASTPPVVAPAASQLVSSPRAAVAAVLQSSRADNPGSTRLILANADLGQANRIDAASLLMRSADHGVRYRSLLPPQGEALSPDKETSLAAGEVRLLAAETVTALLSKRRSGRAAVDKACSAPRVVLEQISPAVDGGRFPVKRLIGDLVTVEADIFSDGHGILRAVLRWRHDDESDWREQRMEPVINDRWRAAFPLERLGRYVFTIEAWCDAFATYRDELTKKYAAGRTVDLEIEEGRVLIAQAAQRMSGEAAGALEQIAAAIPGQAPAQQIALLLAEATADLMAQADDRPFKYRHEPALAVEVDRRAAAFASWYEIFPRSQSGDPARHGTFDDVIRNLPRIRAMGFDVLYFPPIHPIGRTNRKGRNNSLQAGPTDPGSPYAIGASEGGHDAIHSELGSIDDFRRLREAAAAHGLELALDFAIQCAPDHPWLKQHPGWFDWRPDGSLRYAENPPKKYEDIVNVDFYTQGAKPGLWLALRDVVLFWADQGVRLFRVDNPHTKPLPFWEWLIADIRARYPDAIFLSEAFTRPKMMYRLAKIGFSQSYTYFTWRNTKHELQEYLTELTTTAPRDFFRPHFFVNTPDINPVFLQTSGRPGFLIRAALATMLSGLWGLYNGFELCEGTPLPGREEYANSEKYELRAWDWDRPGNIVAEVTRLNDIRRRNPALQSHLGIRFYNAFNDNILYFGKATTNRDNTVLVAVNLDPHHAHEADFEVPLWEWSLPDHGTVWAEDLMRGGRTTWTGKVQHMRLDPADLPFAIWRVAPLENT</sequence>
<gene>
    <name evidence="6" type="primary">glgE</name>
    <name evidence="9" type="ORF">FHP25_15080</name>
</gene>
<dbReference type="Pfam" id="PF11896">
    <property type="entry name" value="GlgE_dom_N_S"/>
    <property type="match status" value="1"/>
</dbReference>
<dbReference type="Proteomes" id="UP000321638">
    <property type="component" value="Unassembled WGS sequence"/>
</dbReference>
<evidence type="ECO:0000256" key="7">
    <source>
        <dbReference type="SAM" id="MobiDB-lite"/>
    </source>
</evidence>
<dbReference type="CDD" id="cd11344">
    <property type="entry name" value="AmyAc_GlgE_like"/>
    <property type="match status" value="1"/>
</dbReference>
<comment type="catalytic activity">
    <reaction evidence="5 6">
        <text>alpha-maltose 1-phosphate + [(1-&gt;4)-alpha-D-glucosyl](n) = [(1-&gt;4)-alpha-D-glucosyl](n+2) + phosphate</text>
        <dbReference type="Rhea" id="RHEA:42692"/>
        <dbReference type="Rhea" id="RHEA-COMP:9584"/>
        <dbReference type="Rhea" id="RHEA-COMP:10183"/>
        <dbReference type="ChEBI" id="CHEBI:15444"/>
        <dbReference type="ChEBI" id="CHEBI:43474"/>
        <dbReference type="ChEBI" id="CHEBI:63576"/>
        <dbReference type="EC" id="2.4.99.16"/>
    </reaction>
</comment>
<feature type="active site" description="Proton donor" evidence="6">
    <location>
        <position position="856"/>
    </location>
</feature>
<comment type="subunit">
    <text evidence="1 6">Homodimer.</text>
</comment>
<proteinExistence type="inferred from homology"/>